<name>A0A0L7QSK0_9HYME</name>
<sequence>MKEMLWDDELAAIAQRWANRCAEIHDNLRNVRRFAVGQNIARTWTTRPPGLYDDQPDWRQRISDWFNEVQHYTTGYSETTGHYTQVGNTSNPQKHFSTPENRTVVSMEYSRFF</sequence>
<evidence type="ECO:0000313" key="5">
    <source>
        <dbReference type="EMBL" id="KOC61628.1"/>
    </source>
</evidence>
<comment type="subcellular location">
    <subcellularLocation>
        <location evidence="1">Secreted</location>
    </subcellularLocation>
</comment>
<protein>
    <submittedName>
        <fullName evidence="5">Venom allergen 5</fullName>
    </submittedName>
</protein>
<dbReference type="InterPro" id="IPR014044">
    <property type="entry name" value="CAP_dom"/>
</dbReference>
<evidence type="ECO:0000259" key="4">
    <source>
        <dbReference type="SMART" id="SM00198"/>
    </source>
</evidence>
<dbReference type="InterPro" id="IPR001283">
    <property type="entry name" value="CRISP-related"/>
</dbReference>
<dbReference type="Gene3D" id="3.40.33.10">
    <property type="entry name" value="CAP"/>
    <property type="match status" value="1"/>
</dbReference>
<keyword evidence="2" id="KW-0964">Secreted</keyword>
<dbReference type="CDD" id="cd05380">
    <property type="entry name" value="CAP_euk"/>
    <property type="match status" value="1"/>
</dbReference>
<keyword evidence="6" id="KW-1185">Reference proteome</keyword>
<gene>
    <name evidence="5" type="ORF">WH47_05776</name>
</gene>
<dbReference type="SMART" id="SM00198">
    <property type="entry name" value="SCP"/>
    <property type="match status" value="1"/>
</dbReference>
<dbReference type="EMBL" id="KQ414756">
    <property type="protein sequence ID" value="KOC61628.1"/>
    <property type="molecule type" value="Genomic_DNA"/>
</dbReference>
<dbReference type="STRING" id="597456.A0A0L7QSK0"/>
<dbReference type="InterPro" id="IPR035940">
    <property type="entry name" value="CAP_sf"/>
</dbReference>
<dbReference type="PANTHER" id="PTHR10334">
    <property type="entry name" value="CYSTEINE-RICH SECRETORY PROTEIN-RELATED"/>
    <property type="match status" value="1"/>
</dbReference>
<dbReference type="SUPFAM" id="SSF55797">
    <property type="entry name" value="PR-1-like"/>
    <property type="match status" value="1"/>
</dbReference>
<dbReference type="PRINTS" id="PR00837">
    <property type="entry name" value="V5TPXLIKE"/>
</dbReference>
<feature type="domain" description="SCP" evidence="4">
    <location>
        <begin position="1"/>
        <end position="112"/>
    </location>
</feature>
<dbReference type="PRINTS" id="PR00838">
    <property type="entry name" value="V5ALLERGEN"/>
</dbReference>
<dbReference type="Proteomes" id="UP000053825">
    <property type="component" value="Unassembled WGS sequence"/>
</dbReference>
<evidence type="ECO:0000256" key="2">
    <source>
        <dbReference type="ARBA" id="ARBA00022525"/>
    </source>
</evidence>
<dbReference type="Pfam" id="PF00188">
    <property type="entry name" value="CAP"/>
    <property type="match status" value="1"/>
</dbReference>
<reference evidence="5 6" key="1">
    <citation type="submission" date="2015-07" db="EMBL/GenBank/DDBJ databases">
        <title>The genome of Habropoda laboriosa.</title>
        <authorList>
            <person name="Pan H."/>
            <person name="Kapheim K."/>
        </authorList>
    </citation>
    <scope>NUCLEOTIDE SEQUENCE [LARGE SCALE GENOMIC DNA]</scope>
    <source>
        <strain evidence="5">0110345459</strain>
    </source>
</reference>
<evidence type="ECO:0000256" key="1">
    <source>
        <dbReference type="ARBA" id="ARBA00004613"/>
    </source>
</evidence>
<evidence type="ECO:0000256" key="3">
    <source>
        <dbReference type="ARBA" id="ARBA00023157"/>
    </source>
</evidence>
<proteinExistence type="predicted"/>
<accession>A0A0L7QSK0</accession>
<organism evidence="5 6">
    <name type="scientific">Habropoda laboriosa</name>
    <dbReference type="NCBI Taxonomy" id="597456"/>
    <lineage>
        <taxon>Eukaryota</taxon>
        <taxon>Metazoa</taxon>
        <taxon>Ecdysozoa</taxon>
        <taxon>Arthropoda</taxon>
        <taxon>Hexapoda</taxon>
        <taxon>Insecta</taxon>
        <taxon>Pterygota</taxon>
        <taxon>Neoptera</taxon>
        <taxon>Endopterygota</taxon>
        <taxon>Hymenoptera</taxon>
        <taxon>Apocrita</taxon>
        <taxon>Aculeata</taxon>
        <taxon>Apoidea</taxon>
        <taxon>Anthophila</taxon>
        <taxon>Apidae</taxon>
        <taxon>Habropoda</taxon>
    </lineage>
</organism>
<dbReference type="AlphaFoldDB" id="A0A0L7QSK0"/>
<dbReference type="GO" id="GO:0005576">
    <property type="term" value="C:extracellular region"/>
    <property type="evidence" value="ECO:0007669"/>
    <property type="project" value="UniProtKB-SubCell"/>
</dbReference>
<evidence type="ECO:0000313" key="6">
    <source>
        <dbReference type="Proteomes" id="UP000053825"/>
    </source>
</evidence>
<keyword evidence="3" id="KW-1015">Disulfide bond</keyword>
<dbReference type="OrthoDB" id="43654at2759"/>
<dbReference type="InterPro" id="IPR002413">
    <property type="entry name" value="V5_allergen-like"/>
</dbReference>